<keyword evidence="2" id="KW-0677">Repeat</keyword>
<keyword evidence="4" id="KW-0472">Membrane</keyword>
<keyword evidence="3" id="KW-0333">Golgi apparatus</keyword>
<dbReference type="InterPro" id="IPR036034">
    <property type="entry name" value="PDZ_sf"/>
</dbReference>
<comment type="subcellular location">
    <subcellularLocation>
        <location evidence="1">Golgi apparatus membrane</location>
    </subcellularLocation>
</comment>
<keyword evidence="8" id="KW-1185">Reference proteome</keyword>
<dbReference type="VEuPathDB" id="FungiDB:AWRI3580_g563"/>
<evidence type="ECO:0000256" key="1">
    <source>
        <dbReference type="ARBA" id="ARBA00004394"/>
    </source>
</evidence>
<dbReference type="InterPro" id="IPR007583">
    <property type="entry name" value="GRASP55_65"/>
</dbReference>
<evidence type="ECO:0000313" key="7">
    <source>
        <dbReference type="EMBL" id="OEJ92877.1"/>
    </source>
</evidence>
<dbReference type="Pfam" id="PF04495">
    <property type="entry name" value="GRASP55_65"/>
    <property type="match status" value="1"/>
</dbReference>
<protein>
    <submittedName>
        <fullName evidence="7">Golgi reassembly-stacking protein 1</fullName>
    </submittedName>
</protein>
<dbReference type="GO" id="GO:0007030">
    <property type="term" value="P:Golgi organization"/>
    <property type="evidence" value="ECO:0007669"/>
    <property type="project" value="TreeGrafter"/>
</dbReference>
<dbReference type="PROSITE" id="PS51865">
    <property type="entry name" value="PDZ_GRASP"/>
    <property type="match status" value="1"/>
</dbReference>
<gene>
    <name evidence="7" type="ORF">AWRI3580_g563</name>
</gene>
<evidence type="ECO:0000259" key="6">
    <source>
        <dbReference type="PROSITE" id="PS51865"/>
    </source>
</evidence>
<evidence type="ECO:0000256" key="5">
    <source>
        <dbReference type="SAM" id="MobiDB-lite"/>
    </source>
</evidence>
<accession>A0A1E5S0X7</accession>
<dbReference type="STRING" id="29833.A0A1E5S0X7"/>
<reference evidence="8" key="1">
    <citation type="journal article" date="2016" name="Genome Announc.">
        <title>Genome sequences of three species of Hanseniaspora isolated from spontaneous wine fermentations.</title>
        <authorList>
            <person name="Sternes P.R."/>
            <person name="Lee D."/>
            <person name="Kutyna D.R."/>
            <person name="Borneman A.R."/>
        </authorList>
    </citation>
    <scope>NUCLEOTIDE SEQUENCE [LARGE SCALE GENOMIC DNA]</scope>
    <source>
        <strain evidence="8">AWRI3580</strain>
    </source>
</reference>
<evidence type="ECO:0000256" key="2">
    <source>
        <dbReference type="ARBA" id="ARBA00022737"/>
    </source>
</evidence>
<sequence length="378" mass="43538">MFGFAKKLVKNLEQSVNETINTINTRNNTAISDQYFQSIPEHLLIRYYDSTNTLKVITNVDQLYGLRVVQTDEYQLQVTSFFDYIIGINDQPIPVVFNEYGYMVVDYNAIYKILNDLVLGEKEVKLNIWSGKGGFYREEYLTLEPNSEIQEINISTEENNNPIFLSLGFKVQWQPLIASTYVYHILSIQDNNINKNRLVANSDYIIGCQQGLLCTGGEKLLYNILQSRQNQEIELQVYNSEHDVLRNVVFQLDDKAKLGCNVGYGYLHRIPIPREVQEKMVSEYNDQEEVKPENILSIPLQQEHKNGIQISENELKTEFKPLSFEQQISNANNRKKHHSDAKKLDNNLLSQLQEPEETVYKSEASSGSIAPPPIINKN</sequence>
<feature type="domain" description="PDZ GRASP-type" evidence="6">
    <location>
        <begin position="181"/>
        <end position="267"/>
    </location>
</feature>
<dbReference type="Gene3D" id="2.30.42.10">
    <property type="match status" value="1"/>
</dbReference>
<evidence type="ECO:0000256" key="4">
    <source>
        <dbReference type="ARBA" id="ARBA00023136"/>
    </source>
</evidence>
<dbReference type="OrthoDB" id="3318at2759"/>
<proteinExistence type="predicted"/>
<evidence type="ECO:0000256" key="3">
    <source>
        <dbReference type="ARBA" id="ARBA00023034"/>
    </source>
</evidence>
<dbReference type="PANTHER" id="PTHR12893">
    <property type="entry name" value="GOLGI REASSEMBLY STACKING PROTEIN GRASP"/>
    <property type="match status" value="1"/>
</dbReference>
<dbReference type="GO" id="GO:0000139">
    <property type="term" value="C:Golgi membrane"/>
    <property type="evidence" value="ECO:0007669"/>
    <property type="project" value="UniProtKB-SubCell"/>
</dbReference>
<name>A0A1E5S0X7_HANUV</name>
<comment type="caution">
    <text evidence="7">The sequence shown here is derived from an EMBL/GenBank/DDBJ whole genome shotgun (WGS) entry which is preliminary data.</text>
</comment>
<dbReference type="PANTHER" id="PTHR12893:SF0">
    <property type="entry name" value="GRASP65"/>
    <property type="match status" value="1"/>
</dbReference>
<dbReference type="Proteomes" id="UP000095358">
    <property type="component" value="Unassembled WGS sequence"/>
</dbReference>
<dbReference type="AlphaFoldDB" id="A0A1E5S0X7"/>
<evidence type="ECO:0000313" key="8">
    <source>
        <dbReference type="Proteomes" id="UP000095358"/>
    </source>
</evidence>
<feature type="region of interest" description="Disordered" evidence="5">
    <location>
        <begin position="331"/>
        <end position="378"/>
    </location>
</feature>
<dbReference type="EMBL" id="LPNN01000001">
    <property type="protein sequence ID" value="OEJ92877.1"/>
    <property type="molecule type" value="Genomic_DNA"/>
</dbReference>
<dbReference type="InterPro" id="IPR024958">
    <property type="entry name" value="GRASP_PDZ"/>
</dbReference>
<organism evidence="7 8">
    <name type="scientific">Hanseniaspora uvarum</name>
    <name type="common">Yeast</name>
    <name type="synonym">Kloeckera apiculata</name>
    <dbReference type="NCBI Taxonomy" id="29833"/>
    <lineage>
        <taxon>Eukaryota</taxon>
        <taxon>Fungi</taxon>
        <taxon>Dikarya</taxon>
        <taxon>Ascomycota</taxon>
        <taxon>Saccharomycotina</taxon>
        <taxon>Saccharomycetes</taxon>
        <taxon>Saccharomycodales</taxon>
        <taxon>Saccharomycodaceae</taxon>
        <taxon>Hanseniaspora</taxon>
    </lineage>
</organism>